<feature type="region of interest" description="Disordered" evidence="6">
    <location>
        <begin position="989"/>
        <end position="1010"/>
    </location>
</feature>
<dbReference type="SMART" id="SM00490">
    <property type="entry name" value="HELICc"/>
    <property type="match status" value="1"/>
</dbReference>
<keyword evidence="1" id="KW-0547">Nucleotide-binding</keyword>
<name>A0ABQ0ES86_APOSI</name>
<feature type="region of interest" description="Disordered" evidence="6">
    <location>
        <begin position="1"/>
        <end position="74"/>
    </location>
</feature>
<dbReference type="SUPFAM" id="SSF52540">
    <property type="entry name" value="P-loop containing nucleoside triphosphate hydrolases"/>
    <property type="match status" value="2"/>
</dbReference>
<feature type="region of interest" description="Disordered" evidence="6">
    <location>
        <begin position="114"/>
        <end position="216"/>
    </location>
</feature>
<evidence type="ECO:0000256" key="1">
    <source>
        <dbReference type="ARBA" id="ARBA00022741"/>
    </source>
</evidence>
<evidence type="ECO:0000256" key="4">
    <source>
        <dbReference type="ARBA" id="ARBA00022840"/>
    </source>
</evidence>
<reference evidence="9 10" key="1">
    <citation type="submission" date="2024-08" db="EMBL/GenBank/DDBJ databases">
        <title>The draft genome of Apodemus speciosus.</title>
        <authorList>
            <person name="Nabeshima K."/>
            <person name="Suzuki S."/>
            <person name="Onuma M."/>
        </authorList>
    </citation>
    <scope>NUCLEOTIDE SEQUENCE [LARGE SCALE GENOMIC DNA]</scope>
    <source>
        <strain evidence="9">IB14-021</strain>
    </source>
</reference>
<sequence>MEDGCSRIRRRVSVRKRNRGSPESLGASPTPAELQPTEDTEDEAAAGSRRRKTGSPEPAQGNDSEEDMFGDYNSFTENSFLAQVDDLEQRYMQLPECGSRDADSGVQEYLRVATVNDATDSETPEHIKKQSDQGVPAEPEPGSELSFDVPSSQILYFENMQNSSKALSDQSTKERDGNSHKSSNEELACSHLEQPRQNTDSSNGRASSETNRRKSIKDHLKSAMAGNARAQTSVFPRSKQLRETVLSEEISVAKKAIESPSDDLGPFYSLPSKVRDLYVQLKGIKKLYVGEGDWQHTCLTLSSVQERKNLIYSLPTSGGKTLVAEILMLQELLCRQKDVLMILPYVAIVQEKISSLSSFGIELGFFVEEYAGSKGRFPPIKRREKKSLYVATIEKGHSLVNAFIETGRIGTLGLVVVERLHMIGEGSRGAILEMTLAKVLYTSKTTQIIGMSATLNNVEDLQAFLKAEYYTSQFRPVELKEFLKVNDTIYEVDSRAVDGMTFSRLLTYKYSDDLKKMDPDRLVALVTEVIPNYSCLVFCPSKKNCENVAEMLCKFLSKDYLNHRQKEKCEVVRSLRNVGHGKVCPVLKRTVPFGVAYHHSGLTSDERKLLEEAYSKGVLCLFTCTSTLAAGVNLPARRVILRAPYVANTFLKRNQYKQMIGRAGRAGIDTAGESILLLQEKDKQQVLELIHGPLEDCQSRLVEEVTKGMQSLFLSLIGLKIAASLGDIYQFMNGTLFGVQQKTLLKEKSLWEITVDALEHLTEKGLLQKDSHGDKEGLQCHFRITKLGQASFKGAIDLAYCDILYRDLKKGLEGLVLESLLHLVYLTTPYDLAAQSQPDWMVYFRQFSQLSPAEQNVAALLGISESFIGKKASGQAIRKNRRELEELWVYKALLVELTKKLTYCVKAELIPLMEVTGVLEGRAKQLYSAGYRTVMHLANANPEVLVTTIDHLSRRQAKQIVSSAKMLLREKAEALQEEAEELLRLPADLPGLGGSNSERAGSHAGDATLS</sequence>
<evidence type="ECO:0000259" key="7">
    <source>
        <dbReference type="PROSITE" id="PS51192"/>
    </source>
</evidence>
<evidence type="ECO:0000256" key="6">
    <source>
        <dbReference type="SAM" id="MobiDB-lite"/>
    </source>
</evidence>
<feature type="compositionally biased region" description="Basic residues" evidence="6">
    <location>
        <begin position="7"/>
        <end position="19"/>
    </location>
</feature>
<dbReference type="PROSITE" id="PS51192">
    <property type="entry name" value="HELICASE_ATP_BIND_1"/>
    <property type="match status" value="1"/>
</dbReference>
<organism evidence="9 10">
    <name type="scientific">Apodemus speciosus</name>
    <name type="common">Large Japanese field mouse</name>
    <dbReference type="NCBI Taxonomy" id="105296"/>
    <lineage>
        <taxon>Eukaryota</taxon>
        <taxon>Metazoa</taxon>
        <taxon>Chordata</taxon>
        <taxon>Craniata</taxon>
        <taxon>Vertebrata</taxon>
        <taxon>Euteleostomi</taxon>
        <taxon>Mammalia</taxon>
        <taxon>Eutheria</taxon>
        <taxon>Euarchontoglires</taxon>
        <taxon>Glires</taxon>
        <taxon>Rodentia</taxon>
        <taxon>Myomorpha</taxon>
        <taxon>Muroidea</taxon>
        <taxon>Muridae</taxon>
        <taxon>Murinae</taxon>
        <taxon>Apodemus</taxon>
    </lineage>
</organism>
<dbReference type="SUPFAM" id="SSF158702">
    <property type="entry name" value="Sec63 N-terminal domain-like"/>
    <property type="match status" value="1"/>
</dbReference>
<keyword evidence="3" id="KW-0347">Helicase</keyword>
<dbReference type="InterPro" id="IPR014001">
    <property type="entry name" value="Helicase_ATP-bd"/>
</dbReference>
<keyword evidence="4" id="KW-0067">ATP-binding</keyword>
<keyword evidence="2" id="KW-0378">Hydrolase</keyword>
<feature type="compositionally biased region" description="Polar residues" evidence="6">
    <location>
        <begin position="149"/>
        <end position="170"/>
    </location>
</feature>
<dbReference type="PANTHER" id="PTHR47961:SF12">
    <property type="entry name" value="HELICASE POLQ-LIKE"/>
    <property type="match status" value="1"/>
</dbReference>
<comment type="catalytic activity">
    <reaction evidence="5">
        <text>ATP + H2O = ADP + phosphate + H(+)</text>
        <dbReference type="Rhea" id="RHEA:13065"/>
        <dbReference type="ChEBI" id="CHEBI:15377"/>
        <dbReference type="ChEBI" id="CHEBI:15378"/>
        <dbReference type="ChEBI" id="CHEBI:30616"/>
        <dbReference type="ChEBI" id="CHEBI:43474"/>
        <dbReference type="ChEBI" id="CHEBI:456216"/>
        <dbReference type="EC" id="5.6.2.4"/>
    </reaction>
</comment>
<dbReference type="InterPro" id="IPR046931">
    <property type="entry name" value="HTH_61"/>
</dbReference>
<dbReference type="InterPro" id="IPR001650">
    <property type="entry name" value="Helicase_C-like"/>
</dbReference>
<comment type="caution">
    <text evidence="9">The sequence shown here is derived from an EMBL/GenBank/DDBJ whole genome shotgun (WGS) entry which is preliminary data.</text>
</comment>
<accession>A0ABQ0ES86</accession>
<evidence type="ECO:0000313" key="9">
    <source>
        <dbReference type="EMBL" id="GAB1289894.1"/>
    </source>
</evidence>
<dbReference type="EMBL" id="BAAFST010000005">
    <property type="protein sequence ID" value="GAB1289894.1"/>
    <property type="molecule type" value="Genomic_DNA"/>
</dbReference>
<dbReference type="PROSITE" id="PS51194">
    <property type="entry name" value="HELICASE_CTER"/>
    <property type="match status" value="1"/>
</dbReference>
<evidence type="ECO:0000256" key="3">
    <source>
        <dbReference type="ARBA" id="ARBA00022806"/>
    </source>
</evidence>
<dbReference type="InterPro" id="IPR050474">
    <property type="entry name" value="Hel308_SKI2-like"/>
</dbReference>
<dbReference type="InterPro" id="IPR036390">
    <property type="entry name" value="WH_DNA-bd_sf"/>
</dbReference>
<feature type="domain" description="Helicase ATP-binding" evidence="7">
    <location>
        <begin position="301"/>
        <end position="473"/>
    </location>
</feature>
<evidence type="ECO:0000313" key="10">
    <source>
        <dbReference type="Proteomes" id="UP001623349"/>
    </source>
</evidence>
<dbReference type="CDD" id="cd18795">
    <property type="entry name" value="SF2_C_Ski2"/>
    <property type="match status" value="1"/>
</dbReference>
<protein>
    <submittedName>
        <fullName evidence="9">Helicase POLQ-like</fullName>
    </submittedName>
</protein>
<evidence type="ECO:0000259" key="8">
    <source>
        <dbReference type="PROSITE" id="PS51194"/>
    </source>
</evidence>
<dbReference type="InterPro" id="IPR027417">
    <property type="entry name" value="P-loop_NTPase"/>
</dbReference>
<dbReference type="CDD" id="cd18026">
    <property type="entry name" value="DEXHc_POLQ-like"/>
    <property type="match status" value="1"/>
</dbReference>
<gene>
    <name evidence="9" type="ORF">APTSU1_000512400</name>
</gene>
<dbReference type="Pfam" id="PF20470">
    <property type="entry name" value="HTH_61"/>
    <property type="match status" value="1"/>
</dbReference>
<dbReference type="Proteomes" id="UP001623349">
    <property type="component" value="Unassembled WGS sequence"/>
</dbReference>
<evidence type="ECO:0000256" key="2">
    <source>
        <dbReference type="ARBA" id="ARBA00022801"/>
    </source>
</evidence>
<dbReference type="Gene3D" id="3.40.50.300">
    <property type="entry name" value="P-loop containing nucleotide triphosphate hydrolases"/>
    <property type="match status" value="2"/>
</dbReference>
<dbReference type="Pfam" id="PF21099">
    <property type="entry name" value="POLQ_helical"/>
    <property type="match status" value="1"/>
</dbReference>
<dbReference type="Pfam" id="PF00270">
    <property type="entry name" value="DEAD"/>
    <property type="match status" value="1"/>
</dbReference>
<dbReference type="Gene3D" id="1.10.3380.20">
    <property type="match status" value="1"/>
</dbReference>
<feature type="domain" description="Helicase C-terminal" evidence="8">
    <location>
        <begin position="521"/>
        <end position="713"/>
    </location>
</feature>
<dbReference type="Gene3D" id="1.10.150.20">
    <property type="entry name" value="5' to 3' exonuclease, C-terminal subdomain"/>
    <property type="match status" value="1"/>
</dbReference>
<proteinExistence type="predicted"/>
<dbReference type="InterPro" id="IPR048960">
    <property type="entry name" value="POLQ-like_helical"/>
</dbReference>
<dbReference type="InterPro" id="IPR011545">
    <property type="entry name" value="DEAD/DEAH_box_helicase_dom"/>
</dbReference>
<dbReference type="Pfam" id="PF00271">
    <property type="entry name" value="Helicase_C"/>
    <property type="match status" value="1"/>
</dbReference>
<dbReference type="SMART" id="SM00487">
    <property type="entry name" value="DEXDc"/>
    <property type="match status" value="1"/>
</dbReference>
<feature type="compositionally biased region" description="Basic and acidic residues" evidence="6">
    <location>
        <begin position="171"/>
        <end position="184"/>
    </location>
</feature>
<dbReference type="SUPFAM" id="SSF46785">
    <property type="entry name" value="Winged helix' DNA-binding domain"/>
    <property type="match status" value="1"/>
</dbReference>
<dbReference type="PANTHER" id="PTHR47961">
    <property type="entry name" value="DNA POLYMERASE THETA, PUTATIVE (AFU_ORTHOLOGUE AFUA_1G05260)-RELATED"/>
    <property type="match status" value="1"/>
</dbReference>
<evidence type="ECO:0000256" key="5">
    <source>
        <dbReference type="ARBA" id="ARBA00048988"/>
    </source>
</evidence>
<feature type="compositionally biased region" description="Polar residues" evidence="6">
    <location>
        <begin position="195"/>
        <end position="209"/>
    </location>
</feature>
<keyword evidence="10" id="KW-1185">Reference proteome</keyword>